<feature type="region of interest" description="Disordered" evidence="4">
    <location>
        <begin position="1"/>
        <end position="36"/>
    </location>
</feature>
<dbReference type="PROSITE" id="PS50835">
    <property type="entry name" value="IG_LIKE"/>
    <property type="match status" value="1"/>
</dbReference>
<reference evidence="6 7" key="1">
    <citation type="submission" date="2015-07" db="EMBL/GenBank/DDBJ databases">
        <title>The genome of Eufriesea mexicana.</title>
        <authorList>
            <person name="Pan H."/>
            <person name="Kapheim K."/>
        </authorList>
    </citation>
    <scope>NUCLEOTIDE SEQUENCE [LARGE SCALE GENOMIC DNA]</scope>
    <source>
        <strain evidence="6">0111107269</strain>
        <tissue evidence="6">Whole body</tissue>
    </source>
</reference>
<evidence type="ECO:0000256" key="2">
    <source>
        <dbReference type="ARBA" id="ARBA00023157"/>
    </source>
</evidence>
<evidence type="ECO:0000313" key="6">
    <source>
        <dbReference type="EMBL" id="OAD56587.1"/>
    </source>
</evidence>
<accession>A0A310SKL1</accession>
<organism evidence="6 7">
    <name type="scientific">Eufriesea mexicana</name>
    <dbReference type="NCBI Taxonomy" id="516756"/>
    <lineage>
        <taxon>Eukaryota</taxon>
        <taxon>Metazoa</taxon>
        <taxon>Ecdysozoa</taxon>
        <taxon>Arthropoda</taxon>
        <taxon>Hexapoda</taxon>
        <taxon>Insecta</taxon>
        <taxon>Pterygota</taxon>
        <taxon>Neoptera</taxon>
        <taxon>Endopterygota</taxon>
        <taxon>Hymenoptera</taxon>
        <taxon>Apocrita</taxon>
        <taxon>Aculeata</taxon>
        <taxon>Apoidea</taxon>
        <taxon>Anthophila</taxon>
        <taxon>Apidae</taxon>
        <taxon>Eufriesea</taxon>
    </lineage>
</organism>
<evidence type="ECO:0000313" key="7">
    <source>
        <dbReference type="Proteomes" id="UP000250275"/>
    </source>
</evidence>
<dbReference type="AlphaFoldDB" id="A0A310SKL1"/>
<dbReference type="Pfam" id="PF13927">
    <property type="entry name" value="Ig_3"/>
    <property type="match status" value="1"/>
</dbReference>
<dbReference type="OrthoDB" id="10012075at2759"/>
<protein>
    <submittedName>
        <fullName evidence="6">Lachesin</fullName>
    </submittedName>
</protein>
<proteinExistence type="predicted"/>
<dbReference type="InterPro" id="IPR003599">
    <property type="entry name" value="Ig_sub"/>
</dbReference>
<dbReference type="InterPro" id="IPR013783">
    <property type="entry name" value="Ig-like_fold"/>
</dbReference>
<dbReference type="Proteomes" id="UP000250275">
    <property type="component" value="Unassembled WGS sequence"/>
</dbReference>
<evidence type="ECO:0000256" key="3">
    <source>
        <dbReference type="ARBA" id="ARBA00023319"/>
    </source>
</evidence>
<keyword evidence="7" id="KW-1185">Reference proteome</keyword>
<name>A0A310SKL1_9HYME</name>
<dbReference type="SUPFAM" id="SSF48726">
    <property type="entry name" value="Immunoglobulin"/>
    <property type="match status" value="1"/>
</dbReference>
<dbReference type="InterPro" id="IPR036179">
    <property type="entry name" value="Ig-like_dom_sf"/>
</dbReference>
<feature type="compositionally biased region" description="Basic and acidic residues" evidence="4">
    <location>
        <begin position="27"/>
        <end position="36"/>
    </location>
</feature>
<keyword evidence="1" id="KW-0677">Repeat</keyword>
<feature type="domain" description="Ig-like" evidence="5">
    <location>
        <begin position="259"/>
        <end position="324"/>
    </location>
</feature>
<dbReference type="EMBL" id="KQ761844">
    <property type="protein sequence ID" value="OAD56587.1"/>
    <property type="molecule type" value="Genomic_DNA"/>
</dbReference>
<evidence type="ECO:0000256" key="4">
    <source>
        <dbReference type="SAM" id="MobiDB-lite"/>
    </source>
</evidence>
<dbReference type="PANTHER" id="PTHR12231:SF247">
    <property type="entry name" value="DPR-INTERACTING PROTEIN DELTA, ISOFORM D"/>
    <property type="match status" value="1"/>
</dbReference>
<evidence type="ECO:0000256" key="1">
    <source>
        <dbReference type="ARBA" id="ARBA00022737"/>
    </source>
</evidence>
<keyword evidence="3" id="KW-0393">Immunoglobulin domain</keyword>
<evidence type="ECO:0000259" key="5">
    <source>
        <dbReference type="PROSITE" id="PS50835"/>
    </source>
</evidence>
<dbReference type="InterPro" id="IPR007110">
    <property type="entry name" value="Ig-like_dom"/>
</dbReference>
<dbReference type="Gene3D" id="2.60.40.10">
    <property type="entry name" value="Immunoglobulins"/>
    <property type="match status" value="2"/>
</dbReference>
<dbReference type="SMART" id="SM00409">
    <property type="entry name" value="IG"/>
    <property type="match status" value="2"/>
</dbReference>
<dbReference type="InterPro" id="IPR051170">
    <property type="entry name" value="Neural/epithelial_adhesion"/>
</dbReference>
<dbReference type="GO" id="GO:0043005">
    <property type="term" value="C:neuron projection"/>
    <property type="evidence" value="ECO:0007669"/>
    <property type="project" value="TreeGrafter"/>
</dbReference>
<keyword evidence="2" id="KW-1015">Disulfide bond</keyword>
<feature type="compositionally biased region" description="Polar residues" evidence="4">
    <location>
        <begin position="1"/>
        <end position="20"/>
    </location>
</feature>
<dbReference type="PANTHER" id="PTHR12231">
    <property type="entry name" value="CTX-RELATED TYPE I TRANSMEMBRANE PROTEIN"/>
    <property type="match status" value="1"/>
</dbReference>
<sequence length="406" mass="44910">MSNDVVADNTSRVISETETGCSGGSNEPEKRSPGIDISKRPVSIGYRINTKNSWLIAFSVCAALSDRPMFAEPIPNVTVPLGRDVSLPCVIENLDERDHKRPPPGNLVISLGISKYSQIRMKQTPLTGTAYRLPLAIAPHKYINVETLQNAGHYEAKRSPLLTPLKKKKTRLLREQKSRLHGPVLSAVAWIHVDRQMLLTIHNRVVVKVPRFSVSHDNQKTWLLHINNVQQDDRGYYMCQLNTHPMINQVGFLQVVVPPNILDSLSTESTVAVRENQNITLTCKADGYPTPKLMWKREDGQSISISRHNKARRYATAATWLTVSGARSGGGGNQGAVLGGKHRRRGENYARIRPGGLSVIVKLDGLKPVSAIDQRGPRGRTLSPGVWTPKHPNVRMSQVAQTLAHG</sequence>
<gene>
    <name evidence="6" type="ORF">WN48_03299</name>
</gene>